<accession>A0A5E4M6D8</accession>
<sequence>MSIFKWFNKVFGIDDPKSSNDLPSEFRLPTENTNIDVRNHNFGPNDINDSFIDEMTNDFDEQLKNVMVDLGGMLGEMLRGFQIPDDDSTFEDNVNFIENRNFNQLSNKEEYYNGVPKKNFIARNYFLSPSLVEPVASETISPRLSPNVRQNNSKSYSRIFGNWNGKMIEKETTTRQLFDGITEHVTVLKDGNQKCITIVTENSRTGEKNCNKQLVNLDESQLVEFENRFSKLMW</sequence>
<gene>
    <name evidence="1" type="ORF">CINCED_3A019553</name>
</gene>
<proteinExistence type="predicted"/>
<evidence type="ECO:0000313" key="2">
    <source>
        <dbReference type="Proteomes" id="UP000325440"/>
    </source>
</evidence>
<reference evidence="1 2" key="1">
    <citation type="submission" date="2019-08" db="EMBL/GenBank/DDBJ databases">
        <authorList>
            <person name="Alioto T."/>
            <person name="Alioto T."/>
            <person name="Gomez Garrido J."/>
        </authorList>
    </citation>
    <scope>NUCLEOTIDE SEQUENCE [LARGE SCALE GENOMIC DNA]</scope>
</reference>
<evidence type="ECO:0000313" key="1">
    <source>
        <dbReference type="EMBL" id="VVC26319.1"/>
    </source>
</evidence>
<dbReference type="EMBL" id="CABPRJ010000030">
    <property type="protein sequence ID" value="VVC26319.1"/>
    <property type="molecule type" value="Genomic_DNA"/>
</dbReference>
<keyword evidence="2" id="KW-1185">Reference proteome</keyword>
<dbReference type="OrthoDB" id="6611298at2759"/>
<name>A0A5E4M6D8_9HEMI</name>
<dbReference type="AlphaFoldDB" id="A0A5E4M6D8"/>
<protein>
    <submittedName>
        <fullName evidence="1">Uncharacterized protein</fullName>
    </submittedName>
</protein>
<organism evidence="1 2">
    <name type="scientific">Cinara cedri</name>
    <dbReference type="NCBI Taxonomy" id="506608"/>
    <lineage>
        <taxon>Eukaryota</taxon>
        <taxon>Metazoa</taxon>
        <taxon>Ecdysozoa</taxon>
        <taxon>Arthropoda</taxon>
        <taxon>Hexapoda</taxon>
        <taxon>Insecta</taxon>
        <taxon>Pterygota</taxon>
        <taxon>Neoptera</taxon>
        <taxon>Paraneoptera</taxon>
        <taxon>Hemiptera</taxon>
        <taxon>Sternorrhyncha</taxon>
        <taxon>Aphidomorpha</taxon>
        <taxon>Aphidoidea</taxon>
        <taxon>Aphididae</taxon>
        <taxon>Lachninae</taxon>
        <taxon>Cinara</taxon>
    </lineage>
</organism>
<dbReference type="Proteomes" id="UP000325440">
    <property type="component" value="Unassembled WGS sequence"/>
</dbReference>